<dbReference type="InterPro" id="IPR026960">
    <property type="entry name" value="RVT-Znf"/>
</dbReference>
<dbReference type="PANTHER" id="PTHR33116:SF78">
    <property type="entry name" value="OS12G0587133 PROTEIN"/>
    <property type="match status" value="1"/>
</dbReference>
<dbReference type="GO" id="GO:0003723">
    <property type="term" value="F:RNA binding"/>
    <property type="evidence" value="ECO:0007669"/>
    <property type="project" value="InterPro"/>
</dbReference>
<evidence type="ECO:0000256" key="4">
    <source>
        <dbReference type="RuleBase" id="RU004328"/>
    </source>
</evidence>
<dbReference type="Pfam" id="PF00445">
    <property type="entry name" value="Ribonuclease_T2"/>
    <property type="match status" value="2"/>
</dbReference>
<dbReference type="PANTHER" id="PTHR33116">
    <property type="entry name" value="REVERSE TRANSCRIPTASE ZINC-BINDING DOMAIN-CONTAINING PROTEIN-RELATED-RELATED"/>
    <property type="match status" value="1"/>
</dbReference>
<comment type="similarity">
    <text evidence="1 4">Belongs to the RNase T2 family.</text>
</comment>
<sequence length="910" mass="103189">MNCLGTGRNIGRDILGMASLSTQTILFLLSLQFVLIVSEDNGQREFDYFALALQWPGTVCQRTRHCCSSNACCRRSNAPTEFTIHGLWPDYNDGTWPACCSKSNFDEKQISTLHDALEKYWPSLSCGSSSTCHGTKGPFWAHEQVLEAAGYIPSNTEKYPLGGIVSAIENAFHTTPLLVCSKGSVEELRLCFYKDFKPRDCVVGSSSQNDVISSKSSCPRYVNLPAYDSLATSSGGWGQLPVGLLPRGESKGFFFIKGGKFTWSNNCESSAMSHIDRFLYSRDWEDRYPTVVQKRLPKLLSDHFPILLESGKFLWGKKPFRFENMWLQAKGFGEMVRGWWESYQFDVLVEDRSLSEDENLQKERIRAELEQNALLEEISWQVDCRQPLLDGLEFTMLSTEDAVGLEKPFEEDEVTGVLHGFVGDKALGLDGFPMAFFQSYWNIVRSDIMQGDPGVLCKLDVEKAYDHVNWDFLLYLLQRCGFPIRWRNWIRFCISTIRFSILINGCPSGFLASSQGLRQVVSPLLFVVLMEALSWLMDRAVEGDDMLLFCEVDPYKIEQLGCVLTWFEAFSGLKINLGKFEMVPVGAVPNLEELAAILGCNRASLPMKYLGLPLGAQFKETTIWNPIIEKMECRLAGWKRLYLSKGGKVSLIKSTLSNLPTYFLSLFPIPVGVTHRFEKLQRDFLWSGLGMEFKFHLVWVRKGRSLAKGGGGEIWEFMGWMVGSGVRIRLWHDRWCGEEPLRLTFPELFFIAREKDASIADLLSFEFGILHWNLSFIRSVHDWELESLNSFMDCVYASPLKGEGEDRICWESPSHSLFAVKRYYQSLTSCPSIPFPWKSIWKAKVPPRVAFFLWIATLGKALTIDNLGYGHVVYGIGYVWGSIGYAQIGARSPLVGWGGWGGMILFWLGR</sequence>
<dbReference type="PROSITE" id="PS00530">
    <property type="entry name" value="RNASE_T2_1"/>
    <property type="match status" value="1"/>
</dbReference>
<keyword evidence="3" id="KW-0456">Lyase</keyword>
<dbReference type="SUPFAM" id="SSF56219">
    <property type="entry name" value="DNase I-like"/>
    <property type="match status" value="1"/>
</dbReference>
<dbReference type="InterPro" id="IPR018188">
    <property type="entry name" value="RNase_T2_His_AS_1"/>
</dbReference>
<dbReference type="Pfam" id="PF00078">
    <property type="entry name" value="RVT_1"/>
    <property type="match status" value="1"/>
</dbReference>
<accession>A0A2N9FT15</accession>
<evidence type="ECO:0000256" key="3">
    <source>
        <dbReference type="ARBA" id="ARBA00023239"/>
    </source>
</evidence>
<name>A0A2N9FT15_FAGSY</name>
<feature type="domain" description="Reverse transcriptase" evidence="5">
    <location>
        <begin position="455"/>
        <end position="613"/>
    </location>
</feature>
<organism evidence="7">
    <name type="scientific">Fagus sylvatica</name>
    <name type="common">Beechnut</name>
    <dbReference type="NCBI Taxonomy" id="28930"/>
    <lineage>
        <taxon>Eukaryota</taxon>
        <taxon>Viridiplantae</taxon>
        <taxon>Streptophyta</taxon>
        <taxon>Embryophyta</taxon>
        <taxon>Tracheophyta</taxon>
        <taxon>Spermatophyta</taxon>
        <taxon>Magnoliopsida</taxon>
        <taxon>eudicotyledons</taxon>
        <taxon>Gunneridae</taxon>
        <taxon>Pentapetalae</taxon>
        <taxon>rosids</taxon>
        <taxon>fabids</taxon>
        <taxon>Fagales</taxon>
        <taxon>Fagaceae</taxon>
        <taxon>Fagus</taxon>
    </lineage>
</organism>
<dbReference type="Pfam" id="PF13966">
    <property type="entry name" value="zf-RVT"/>
    <property type="match status" value="1"/>
</dbReference>
<dbReference type="InterPro" id="IPR036691">
    <property type="entry name" value="Endo/exonu/phosph_ase_sf"/>
</dbReference>
<dbReference type="EMBL" id="OIVN01001114">
    <property type="protein sequence ID" value="SPC90071.1"/>
    <property type="molecule type" value="Genomic_DNA"/>
</dbReference>
<dbReference type="Gene3D" id="3.90.730.10">
    <property type="entry name" value="Ribonuclease T2-like"/>
    <property type="match status" value="2"/>
</dbReference>
<dbReference type="InterPro" id="IPR000477">
    <property type="entry name" value="RT_dom"/>
</dbReference>
<dbReference type="InterPro" id="IPR001568">
    <property type="entry name" value="RNase_T2-like"/>
</dbReference>
<protein>
    <submittedName>
        <fullName evidence="7">Uncharacterized protein</fullName>
    </submittedName>
</protein>
<proteinExistence type="inferred from homology"/>
<keyword evidence="2" id="KW-0378">Hydrolase</keyword>
<dbReference type="InterPro" id="IPR036430">
    <property type="entry name" value="RNase_T2-like_sf"/>
</dbReference>
<dbReference type="SUPFAM" id="SSF55895">
    <property type="entry name" value="Ribonuclease Rh-like"/>
    <property type="match status" value="1"/>
</dbReference>
<gene>
    <name evidence="7" type="ORF">FSB_LOCUS17953</name>
</gene>
<dbReference type="GO" id="GO:0033897">
    <property type="term" value="F:ribonuclease T2 activity"/>
    <property type="evidence" value="ECO:0007669"/>
    <property type="project" value="InterPro"/>
</dbReference>
<keyword evidence="2" id="KW-0540">Nuclease</keyword>
<evidence type="ECO:0000259" key="6">
    <source>
        <dbReference type="Pfam" id="PF13966"/>
    </source>
</evidence>
<reference evidence="7" key="1">
    <citation type="submission" date="2018-02" db="EMBL/GenBank/DDBJ databases">
        <authorList>
            <person name="Cohen D.B."/>
            <person name="Kent A.D."/>
        </authorList>
    </citation>
    <scope>NUCLEOTIDE SEQUENCE</scope>
</reference>
<evidence type="ECO:0000256" key="1">
    <source>
        <dbReference type="ARBA" id="ARBA00007469"/>
    </source>
</evidence>
<evidence type="ECO:0000313" key="7">
    <source>
        <dbReference type="EMBL" id="SPC90071.1"/>
    </source>
</evidence>
<dbReference type="Gene3D" id="3.60.10.10">
    <property type="entry name" value="Endonuclease/exonuclease/phosphatase"/>
    <property type="match status" value="1"/>
</dbReference>
<feature type="domain" description="Reverse transcriptase zinc-binding" evidence="6">
    <location>
        <begin position="818"/>
        <end position="867"/>
    </location>
</feature>
<evidence type="ECO:0000259" key="5">
    <source>
        <dbReference type="Pfam" id="PF00078"/>
    </source>
</evidence>
<dbReference type="AlphaFoldDB" id="A0A2N9FT15"/>
<evidence type="ECO:0000256" key="2">
    <source>
        <dbReference type="ARBA" id="ARBA00022722"/>
    </source>
</evidence>